<evidence type="ECO:0000256" key="1">
    <source>
        <dbReference type="ARBA" id="ARBA00022679"/>
    </source>
</evidence>
<accession>A0A4Y3QZR7</accession>
<comment type="caution">
    <text evidence="4">The sequence shown here is derived from an EMBL/GenBank/DDBJ whole genome shotgun (WGS) entry which is preliminary data.</text>
</comment>
<reference evidence="4 5" key="1">
    <citation type="submission" date="2019-06" db="EMBL/GenBank/DDBJ databases">
        <title>Whole genome shotgun sequence of Streptomyces cacaoi subsp. cacaoi NBRC 12748.</title>
        <authorList>
            <person name="Hosoyama A."/>
            <person name="Uohara A."/>
            <person name="Ohji S."/>
            <person name="Ichikawa N."/>
        </authorList>
    </citation>
    <scope>NUCLEOTIDE SEQUENCE [LARGE SCALE GENOMIC DNA]</scope>
    <source>
        <strain evidence="4 5">NBRC 12748</strain>
    </source>
</reference>
<dbReference type="InterPro" id="IPR016181">
    <property type="entry name" value="Acyl_CoA_acyltransferase"/>
</dbReference>
<dbReference type="PROSITE" id="PS51186">
    <property type="entry name" value="GNAT"/>
    <property type="match status" value="2"/>
</dbReference>
<keyword evidence="5" id="KW-1185">Reference proteome</keyword>
<evidence type="ECO:0000259" key="3">
    <source>
        <dbReference type="PROSITE" id="PS51186"/>
    </source>
</evidence>
<dbReference type="Gene3D" id="3.40.630.30">
    <property type="match status" value="2"/>
</dbReference>
<name>A0A4Y3QZR7_STRCI</name>
<organism evidence="4 5">
    <name type="scientific">Streptomyces cacaoi</name>
    <dbReference type="NCBI Taxonomy" id="1898"/>
    <lineage>
        <taxon>Bacteria</taxon>
        <taxon>Bacillati</taxon>
        <taxon>Actinomycetota</taxon>
        <taxon>Actinomycetes</taxon>
        <taxon>Kitasatosporales</taxon>
        <taxon>Streptomycetaceae</taxon>
        <taxon>Streptomyces</taxon>
    </lineage>
</organism>
<evidence type="ECO:0000313" key="5">
    <source>
        <dbReference type="Proteomes" id="UP000319210"/>
    </source>
</evidence>
<dbReference type="RefSeq" id="WP_086814874.1">
    <property type="nucleotide sequence ID" value="NZ_BJMM01000016.1"/>
</dbReference>
<dbReference type="Proteomes" id="UP000319210">
    <property type="component" value="Unassembled WGS sequence"/>
</dbReference>
<evidence type="ECO:0000313" key="4">
    <source>
        <dbReference type="EMBL" id="GEB50905.1"/>
    </source>
</evidence>
<dbReference type="InterPro" id="IPR050832">
    <property type="entry name" value="Bact_Acetyltransf"/>
</dbReference>
<dbReference type="Pfam" id="PF00583">
    <property type="entry name" value="Acetyltransf_1"/>
    <property type="match status" value="2"/>
</dbReference>
<keyword evidence="1 4" id="KW-0808">Transferase</keyword>
<proteinExistence type="predicted"/>
<feature type="domain" description="N-acetyltransferase" evidence="3">
    <location>
        <begin position="131"/>
        <end position="284"/>
    </location>
</feature>
<dbReference type="OrthoDB" id="3381976at2"/>
<dbReference type="CDD" id="cd04301">
    <property type="entry name" value="NAT_SF"/>
    <property type="match status" value="2"/>
</dbReference>
<gene>
    <name evidence="4" type="ORF">SCA03_34560</name>
</gene>
<feature type="domain" description="N-acetyltransferase" evidence="3">
    <location>
        <begin position="1"/>
        <end position="134"/>
    </location>
</feature>
<dbReference type="SUPFAM" id="SSF55729">
    <property type="entry name" value="Acyl-CoA N-acyltransferases (Nat)"/>
    <property type="match status" value="2"/>
</dbReference>
<dbReference type="EMBL" id="BJMM01000016">
    <property type="protein sequence ID" value="GEB50905.1"/>
    <property type="molecule type" value="Genomic_DNA"/>
</dbReference>
<protein>
    <submittedName>
        <fullName evidence="4">N-acetyltransferase</fullName>
    </submittedName>
</protein>
<sequence>MTTTLRPAGPETTTEGGGRSRAFAIHVNSRPVGSVRLTGPVPGRPPVGQVRELHVEPDERRRGRATVALLAAEEVLRGWGCAHIDAGVPLGPESADGPAPAERLLTALGYRHRSTHMVKQLHTAPDLPQGSSARPMSAAEFPAWWEKNAASFRAGLVERGLTEEQAQQVSAHTLRTQLPDGAAGRDAALRVLVHEGVDVGTLWIGYRALPRPDVDAWVYDVEVAEERRGRGHGRALMLLAERVCLDAGAGRLGLNVFADNPRARGLYTSLHYRTVEQHYAKRLG</sequence>
<dbReference type="PANTHER" id="PTHR43877">
    <property type="entry name" value="AMINOALKYLPHOSPHONATE N-ACETYLTRANSFERASE-RELATED-RELATED"/>
    <property type="match status" value="1"/>
</dbReference>
<dbReference type="GO" id="GO:0016747">
    <property type="term" value="F:acyltransferase activity, transferring groups other than amino-acyl groups"/>
    <property type="evidence" value="ECO:0007669"/>
    <property type="project" value="InterPro"/>
</dbReference>
<dbReference type="InterPro" id="IPR000182">
    <property type="entry name" value="GNAT_dom"/>
</dbReference>
<evidence type="ECO:0000256" key="2">
    <source>
        <dbReference type="ARBA" id="ARBA00023315"/>
    </source>
</evidence>
<dbReference type="AlphaFoldDB" id="A0A4Y3QZR7"/>
<keyword evidence="2" id="KW-0012">Acyltransferase</keyword>